<keyword evidence="2" id="KW-1185">Reference proteome</keyword>
<dbReference type="HOGENOM" id="CLU_926788_0_0_9"/>
<geneLocation type="plasmid" evidence="2"/>
<gene>
    <name evidence="1" type="ORF">JMA_40110</name>
</gene>
<name>A0A0B5AZJ3_9BACL</name>
<sequence>MKFSLTDDSRALSDFIPEADPKRRVYRIRAEQDISMHGIQKGERGGWVEHEGNLSKNDDAWVYPDALVYGEAIIKKDSVIWNDVWVGDECVVSNYSSLHGHIRLAGNHHFENIQARMEQMETLAQTKGSWIPHDGNQLILKGKLLAHATEVQWTAPGTIEASMVLRGKKVMVSGVLEVSGNLVLNNSHLGNTFSHGDVSIVESYVVGKDGHHHLFDGTVIMQECSLHGVAYIRGEHVMLDSVINNGFSDISSPNDKALSLEHIQLFDVFSITHDRNERFRLQEKTFTGEVTLRTSDIAPT</sequence>
<organism evidence="1 2">
    <name type="scientific">Jeotgalibacillus malaysiensis</name>
    <dbReference type="NCBI Taxonomy" id="1508404"/>
    <lineage>
        <taxon>Bacteria</taxon>
        <taxon>Bacillati</taxon>
        <taxon>Bacillota</taxon>
        <taxon>Bacilli</taxon>
        <taxon>Bacillales</taxon>
        <taxon>Caryophanaceae</taxon>
        <taxon>Jeotgalibacillus</taxon>
    </lineage>
</organism>
<proteinExistence type="predicted"/>
<dbReference type="AlphaFoldDB" id="A0A0B5AZJ3"/>
<accession>A0A0B5AZJ3</accession>
<dbReference type="Proteomes" id="UP000031449">
    <property type="component" value="Plasmid unnamed"/>
</dbReference>
<dbReference type="SUPFAM" id="SSF51161">
    <property type="entry name" value="Trimeric LpxA-like enzymes"/>
    <property type="match status" value="1"/>
</dbReference>
<reference evidence="1 2" key="1">
    <citation type="submission" date="2014-08" db="EMBL/GenBank/DDBJ databases">
        <title>Complete genome of a marine bacteria Jeotgalibacillus malaysiensis.</title>
        <authorList>
            <person name="Yaakop A.S."/>
            <person name="Chan K.-G."/>
            <person name="Goh K.M."/>
        </authorList>
    </citation>
    <scope>NUCLEOTIDE SEQUENCE [LARGE SCALE GENOMIC DNA]</scope>
    <source>
        <strain evidence="1 2">D5</strain>
        <plasmid evidence="2">Plasmid</plasmid>
    </source>
</reference>
<keyword evidence="1" id="KW-0614">Plasmid</keyword>
<dbReference type="Gene3D" id="2.160.10.10">
    <property type="entry name" value="Hexapeptide repeat proteins"/>
    <property type="match status" value="1"/>
</dbReference>
<protein>
    <submittedName>
        <fullName evidence="1">Uncharacterized protein</fullName>
    </submittedName>
</protein>
<dbReference type="KEGG" id="jeo:JMA_40110"/>
<evidence type="ECO:0000313" key="1">
    <source>
        <dbReference type="EMBL" id="AJD93329.1"/>
    </source>
</evidence>
<evidence type="ECO:0000313" key="2">
    <source>
        <dbReference type="Proteomes" id="UP000031449"/>
    </source>
</evidence>
<dbReference type="EMBL" id="CP009417">
    <property type="protein sequence ID" value="AJD93329.1"/>
    <property type="molecule type" value="Genomic_DNA"/>
</dbReference>
<dbReference type="OrthoDB" id="7923656at2"/>
<dbReference type="InterPro" id="IPR011004">
    <property type="entry name" value="Trimer_LpxA-like_sf"/>
</dbReference>
<dbReference type="BioCyc" id="JESP1508404:G14D9-13295-MONOMER"/>